<proteinExistence type="predicted"/>
<evidence type="ECO:0000313" key="1">
    <source>
        <dbReference type="EMBL" id="KNZ47786.1"/>
    </source>
</evidence>
<organism evidence="1 2">
    <name type="scientific">Puccinia sorghi</name>
    <dbReference type="NCBI Taxonomy" id="27349"/>
    <lineage>
        <taxon>Eukaryota</taxon>
        <taxon>Fungi</taxon>
        <taxon>Dikarya</taxon>
        <taxon>Basidiomycota</taxon>
        <taxon>Pucciniomycotina</taxon>
        <taxon>Pucciniomycetes</taxon>
        <taxon>Pucciniales</taxon>
        <taxon>Pucciniaceae</taxon>
        <taxon>Puccinia</taxon>
    </lineage>
</organism>
<accession>A0A0L6UGW8</accession>
<dbReference type="EMBL" id="LAVV01011438">
    <property type="protein sequence ID" value="KNZ47786.1"/>
    <property type="molecule type" value="Genomic_DNA"/>
</dbReference>
<dbReference type="VEuPathDB" id="FungiDB:VP01_6147g1"/>
<comment type="caution">
    <text evidence="1">The sequence shown here is derived from an EMBL/GenBank/DDBJ whole genome shotgun (WGS) entry which is preliminary data.</text>
</comment>
<dbReference type="Proteomes" id="UP000037035">
    <property type="component" value="Unassembled WGS sequence"/>
</dbReference>
<sequence length="175" mass="19930">RTGLFSLLLSYNKTPPSITYYKLIGKTCVKEAGSRVVTCSFLFTLNYKSRHYKWNRASIFDTNQIKCATTCAWVHYKESAGQYIFAEIKEALEDLPKELILHLVWCPGQGIEGNEAADRLAGVATGRNENPDRRLKENINKIYFRPPNWLQRTHQSACIKPFASPPSPFQGQEEA</sequence>
<feature type="non-terminal residue" evidence="1">
    <location>
        <position position="1"/>
    </location>
</feature>
<dbReference type="GO" id="GO:0003676">
    <property type="term" value="F:nucleic acid binding"/>
    <property type="evidence" value="ECO:0007669"/>
    <property type="project" value="InterPro"/>
</dbReference>
<protein>
    <recommendedName>
        <fullName evidence="3">RNase H type-1 domain-containing protein</fullName>
    </recommendedName>
</protein>
<evidence type="ECO:0008006" key="3">
    <source>
        <dbReference type="Google" id="ProtNLM"/>
    </source>
</evidence>
<dbReference type="Gene3D" id="3.30.420.10">
    <property type="entry name" value="Ribonuclease H-like superfamily/Ribonuclease H"/>
    <property type="match status" value="1"/>
</dbReference>
<keyword evidence="2" id="KW-1185">Reference proteome</keyword>
<name>A0A0L6UGW8_9BASI</name>
<dbReference type="InterPro" id="IPR036397">
    <property type="entry name" value="RNaseH_sf"/>
</dbReference>
<evidence type="ECO:0000313" key="2">
    <source>
        <dbReference type="Proteomes" id="UP000037035"/>
    </source>
</evidence>
<reference evidence="1 2" key="1">
    <citation type="submission" date="2015-08" db="EMBL/GenBank/DDBJ databases">
        <title>Next Generation Sequencing and Analysis of the Genome of Puccinia sorghi L Schw, the Causal Agent of Maize Common Rust.</title>
        <authorList>
            <person name="Rochi L."/>
            <person name="Burguener G."/>
            <person name="Darino M."/>
            <person name="Turjanski A."/>
            <person name="Kreff E."/>
            <person name="Dieguez M.J."/>
            <person name="Sacco F."/>
        </authorList>
    </citation>
    <scope>NUCLEOTIDE SEQUENCE [LARGE SCALE GENOMIC DNA]</scope>
    <source>
        <strain evidence="1 2">RO10H11247</strain>
    </source>
</reference>
<dbReference type="AlphaFoldDB" id="A0A0L6UGW8"/>
<gene>
    <name evidence="1" type="ORF">VP01_6147g1</name>
</gene>